<dbReference type="EMBL" id="VYYT01000025">
    <property type="protein sequence ID" value="KAK2776676.1"/>
    <property type="molecule type" value="Genomic_DNA"/>
</dbReference>
<dbReference type="AlphaFoldDB" id="A0AAD9YR52"/>
<feature type="region of interest" description="Disordered" evidence="1">
    <location>
        <begin position="1"/>
        <end position="87"/>
    </location>
</feature>
<name>A0AAD9YR52_COLKA</name>
<accession>A0AAD9YR52</accession>
<evidence type="ECO:0000313" key="3">
    <source>
        <dbReference type="Proteomes" id="UP001281614"/>
    </source>
</evidence>
<proteinExistence type="predicted"/>
<gene>
    <name evidence="2" type="ORF">CKAH01_12326</name>
</gene>
<feature type="compositionally biased region" description="Basic residues" evidence="1">
    <location>
        <begin position="1"/>
        <end position="13"/>
    </location>
</feature>
<comment type="caution">
    <text evidence="2">The sequence shown here is derived from an EMBL/GenBank/DDBJ whole genome shotgun (WGS) entry which is preliminary data.</text>
</comment>
<dbReference type="Proteomes" id="UP001281614">
    <property type="component" value="Unassembled WGS sequence"/>
</dbReference>
<evidence type="ECO:0000256" key="1">
    <source>
        <dbReference type="SAM" id="MobiDB-lite"/>
    </source>
</evidence>
<feature type="compositionally biased region" description="Polar residues" evidence="1">
    <location>
        <begin position="18"/>
        <end position="27"/>
    </location>
</feature>
<reference evidence="2" key="1">
    <citation type="submission" date="2023-02" db="EMBL/GenBank/DDBJ databases">
        <title>Colletotrichum kahawae CIFC_Que2 genome sequencing and assembly.</title>
        <authorList>
            <person name="Baroncelli R."/>
        </authorList>
    </citation>
    <scope>NUCLEOTIDE SEQUENCE</scope>
    <source>
        <strain evidence="2">CIFC_Que2</strain>
    </source>
</reference>
<feature type="compositionally biased region" description="Polar residues" evidence="1">
    <location>
        <begin position="38"/>
        <end position="52"/>
    </location>
</feature>
<organism evidence="2 3">
    <name type="scientific">Colletotrichum kahawae</name>
    <name type="common">Coffee berry disease fungus</name>
    <dbReference type="NCBI Taxonomy" id="34407"/>
    <lineage>
        <taxon>Eukaryota</taxon>
        <taxon>Fungi</taxon>
        <taxon>Dikarya</taxon>
        <taxon>Ascomycota</taxon>
        <taxon>Pezizomycotina</taxon>
        <taxon>Sordariomycetes</taxon>
        <taxon>Hypocreomycetidae</taxon>
        <taxon>Glomerellales</taxon>
        <taxon>Glomerellaceae</taxon>
        <taxon>Colletotrichum</taxon>
        <taxon>Colletotrichum gloeosporioides species complex</taxon>
    </lineage>
</organism>
<sequence>MKPRRASPKKRRAPGGPNVSQQSLTAKRSQEHAGPMTIMNQDNPSLASLNGGRQTGERVAGSRPAPPSGSRQQHNNHLLLRLAPRKR</sequence>
<evidence type="ECO:0000313" key="2">
    <source>
        <dbReference type="EMBL" id="KAK2776676.1"/>
    </source>
</evidence>
<protein>
    <submittedName>
        <fullName evidence="2">Uncharacterized protein</fullName>
    </submittedName>
</protein>
<keyword evidence="3" id="KW-1185">Reference proteome</keyword>